<evidence type="ECO:0000256" key="2">
    <source>
        <dbReference type="ARBA" id="ARBA00023186"/>
    </source>
</evidence>
<dbReference type="PANTHER" id="PTHR13303">
    <property type="entry name" value="PREFOLDIN SUBUNIT 2"/>
    <property type="match status" value="1"/>
</dbReference>
<organism evidence="4 5">
    <name type="scientific">Maudiozyma exigua</name>
    <name type="common">Yeast</name>
    <name type="synonym">Kazachstania exigua</name>
    <dbReference type="NCBI Taxonomy" id="34358"/>
    <lineage>
        <taxon>Eukaryota</taxon>
        <taxon>Fungi</taxon>
        <taxon>Dikarya</taxon>
        <taxon>Ascomycota</taxon>
        <taxon>Saccharomycotina</taxon>
        <taxon>Saccharomycetes</taxon>
        <taxon>Saccharomycetales</taxon>
        <taxon>Saccharomycetaceae</taxon>
        <taxon>Maudiozyma</taxon>
    </lineage>
</organism>
<dbReference type="InterPro" id="IPR027235">
    <property type="entry name" value="PFD2"/>
</dbReference>
<evidence type="ECO:0000313" key="5">
    <source>
        <dbReference type="Proteomes" id="UP000750334"/>
    </source>
</evidence>
<accession>A0A9P6W9Q0</accession>
<protein>
    <submittedName>
        <fullName evidence="4">Cochaperone prefoldin complex subunit</fullName>
    </submittedName>
</protein>
<dbReference type="SUPFAM" id="SSF46579">
    <property type="entry name" value="Prefoldin"/>
    <property type="match status" value="1"/>
</dbReference>
<dbReference type="OrthoDB" id="29646at2759"/>
<dbReference type="InterPro" id="IPR009053">
    <property type="entry name" value="Prefoldin"/>
</dbReference>
<dbReference type="Pfam" id="PF01920">
    <property type="entry name" value="Prefoldin_2"/>
    <property type="match status" value="1"/>
</dbReference>
<comment type="caution">
    <text evidence="4">The sequence shown here is derived from an EMBL/GenBank/DDBJ whole genome shotgun (WGS) entry which is preliminary data.</text>
</comment>
<dbReference type="GO" id="GO:0016272">
    <property type="term" value="C:prefoldin complex"/>
    <property type="evidence" value="ECO:0007669"/>
    <property type="project" value="InterPro"/>
</dbReference>
<name>A0A9P6W9Q0_MAUEX</name>
<keyword evidence="5" id="KW-1185">Reference proteome</keyword>
<dbReference type="GO" id="GO:0006457">
    <property type="term" value="P:protein folding"/>
    <property type="evidence" value="ECO:0007669"/>
    <property type="project" value="InterPro"/>
</dbReference>
<dbReference type="CDD" id="cd23163">
    <property type="entry name" value="Prefoldin_2"/>
    <property type="match status" value="1"/>
</dbReference>
<dbReference type="Gene3D" id="1.10.287.370">
    <property type="match status" value="1"/>
</dbReference>
<evidence type="ECO:0000256" key="3">
    <source>
        <dbReference type="SAM" id="Coils"/>
    </source>
</evidence>
<dbReference type="AlphaFoldDB" id="A0A9P6W9Q0"/>
<proteinExistence type="inferred from homology"/>
<dbReference type="EMBL" id="PUHR01000080">
    <property type="protein sequence ID" value="KAG0668073.1"/>
    <property type="molecule type" value="Genomic_DNA"/>
</dbReference>
<feature type="coiled-coil region" evidence="3">
    <location>
        <begin position="5"/>
        <end position="32"/>
    </location>
</feature>
<dbReference type="Proteomes" id="UP000750334">
    <property type="component" value="Unassembled WGS sequence"/>
</dbReference>
<keyword evidence="2" id="KW-0143">Chaperone</keyword>
<comment type="similarity">
    <text evidence="1">Belongs to the prefoldin subunit beta family.</text>
</comment>
<gene>
    <name evidence="4" type="primary">GIM4</name>
    <name evidence="4" type="ORF">C6P45_005079</name>
</gene>
<dbReference type="InterPro" id="IPR002777">
    <property type="entry name" value="PFD_beta-like"/>
</dbReference>
<evidence type="ECO:0000256" key="1">
    <source>
        <dbReference type="ARBA" id="ARBA00008045"/>
    </source>
</evidence>
<evidence type="ECO:0000313" key="4">
    <source>
        <dbReference type="EMBL" id="KAG0668073.1"/>
    </source>
</evidence>
<dbReference type="GO" id="GO:0051082">
    <property type="term" value="F:unfolded protein binding"/>
    <property type="evidence" value="ECO:0007669"/>
    <property type="project" value="InterPro"/>
</dbReference>
<keyword evidence="3" id="KW-0175">Coiled coil</keyword>
<sequence>MNRVNESFQITYNNYKQSLEDLQNKIIELGHDLEEHDVVIDTLSKTDDDRKCYRMIGGALVQSDVKTTKPILTVKRDNLNDTISKMKADLVKIATEFETWKKDNKIQVVKQ</sequence>
<reference evidence="4 5" key="1">
    <citation type="submission" date="2020-11" db="EMBL/GenBank/DDBJ databases">
        <title>Kefir isolates.</title>
        <authorList>
            <person name="Marcisauskas S."/>
            <person name="Kim Y."/>
            <person name="Blasche S."/>
        </authorList>
    </citation>
    <scope>NUCLEOTIDE SEQUENCE [LARGE SCALE GENOMIC DNA]</scope>
    <source>
        <strain evidence="4 5">OG2</strain>
    </source>
</reference>